<feature type="region of interest" description="Disordered" evidence="12">
    <location>
        <begin position="96"/>
        <end position="116"/>
    </location>
</feature>
<evidence type="ECO:0000256" key="14">
    <source>
        <dbReference type="SAM" id="SignalP"/>
    </source>
</evidence>
<evidence type="ECO:0000256" key="8">
    <source>
        <dbReference type="ARBA" id="ARBA00022786"/>
    </source>
</evidence>
<protein>
    <recommendedName>
        <fullName evidence="3">RING-type E3 ubiquitin transferase</fullName>
        <ecNumber evidence="3">2.3.2.27</ecNumber>
    </recommendedName>
</protein>
<feature type="transmembrane region" description="Helical" evidence="13">
    <location>
        <begin position="238"/>
        <end position="258"/>
    </location>
</feature>
<dbReference type="EC" id="2.3.2.27" evidence="3"/>
<keyword evidence="6" id="KW-0479">Metal-binding</keyword>
<comment type="caution">
    <text evidence="16">The sequence shown here is derived from an EMBL/GenBank/DDBJ whole genome shotgun (WGS) entry which is preliminary data.</text>
</comment>
<gene>
    <name evidence="16" type="ORF">GCM10009716_07370</name>
</gene>
<name>A0ABN2NW68_9ACTN</name>
<evidence type="ECO:0000256" key="13">
    <source>
        <dbReference type="SAM" id="Phobius"/>
    </source>
</evidence>
<keyword evidence="14" id="KW-0732">Signal</keyword>
<keyword evidence="4" id="KW-0808">Transferase</keyword>
<keyword evidence="11 13" id="KW-0472">Membrane</keyword>
<evidence type="ECO:0000256" key="2">
    <source>
        <dbReference type="ARBA" id="ARBA00004141"/>
    </source>
</evidence>
<feature type="chain" id="PRO_5046726664" description="RING-type E3 ubiquitin transferase" evidence="14">
    <location>
        <begin position="22"/>
        <end position="259"/>
    </location>
</feature>
<evidence type="ECO:0000256" key="5">
    <source>
        <dbReference type="ARBA" id="ARBA00022692"/>
    </source>
</evidence>
<organism evidence="16 17">
    <name type="scientific">Streptomyces sodiiphilus</name>
    <dbReference type="NCBI Taxonomy" id="226217"/>
    <lineage>
        <taxon>Bacteria</taxon>
        <taxon>Bacillati</taxon>
        <taxon>Actinomycetota</taxon>
        <taxon>Actinomycetes</taxon>
        <taxon>Kitasatosporales</taxon>
        <taxon>Streptomycetaceae</taxon>
        <taxon>Streptomyces</taxon>
    </lineage>
</organism>
<dbReference type="EMBL" id="BAAAMJ010000008">
    <property type="protein sequence ID" value="GAA1900052.1"/>
    <property type="molecule type" value="Genomic_DNA"/>
</dbReference>
<comment type="subcellular location">
    <subcellularLocation>
        <location evidence="2">Membrane</location>
        <topology evidence="2">Multi-pass membrane protein</topology>
    </subcellularLocation>
</comment>
<dbReference type="PANTHER" id="PTHR47568">
    <property type="match status" value="1"/>
</dbReference>
<dbReference type="Proteomes" id="UP001501303">
    <property type="component" value="Unassembled WGS sequence"/>
</dbReference>
<evidence type="ECO:0000256" key="3">
    <source>
        <dbReference type="ARBA" id="ARBA00012483"/>
    </source>
</evidence>
<keyword evidence="7" id="KW-0863">Zinc-finger</keyword>
<dbReference type="RefSeq" id="WP_344258801.1">
    <property type="nucleotide sequence ID" value="NZ_BAAAMJ010000008.1"/>
</dbReference>
<keyword evidence="8" id="KW-0833">Ubl conjugation pathway</keyword>
<reference evidence="16 17" key="1">
    <citation type="journal article" date="2019" name="Int. J. Syst. Evol. Microbiol.">
        <title>The Global Catalogue of Microorganisms (GCM) 10K type strain sequencing project: providing services to taxonomists for standard genome sequencing and annotation.</title>
        <authorList>
            <consortium name="The Broad Institute Genomics Platform"/>
            <consortium name="The Broad Institute Genome Sequencing Center for Infectious Disease"/>
            <person name="Wu L."/>
            <person name="Ma J."/>
        </authorList>
    </citation>
    <scope>NUCLEOTIDE SEQUENCE [LARGE SCALE GENOMIC DNA]</scope>
    <source>
        <strain evidence="16 17">JCM 13581</strain>
    </source>
</reference>
<dbReference type="Pfam" id="PF12483">
    <property type="entry name" value="GIDE"/>
    <property type="match status" value="1"/>
</dbReference>
<dbReference type="PANTHER" id="PTHR47568:SF2">
    <property type="entry name" value="E3 UBIQUITIN-PROTEIN LIGASE SP1-RELATED"/>
    <property type="match status" value="1"/>
</dbReference>
<evidence type="ECO:0000313" key="16">
    <source>
        <dbReference type="EMBL" id="GAA1900052.1"/>
    </source>
</evidence>
<sequence length="259" mass="27299">MMVIGAIALVAAAVCAVLAHRAQGRVRAMTTAETLPVGELRELHRAAADAAGEGNFRYRCEVVGVAQASGSGELTAELSGTACVWHRHTVTHKYWETTTDSEGNRKRQERSSVVSQHISGSPFAVRDDTGEITVDPAKNRVDGAEKVLDRFERGGRTGAELRIGSLSVPLTSGGGDTIGYQHEEWVLPAGRRLYVLGEVSDAGGSLVIGEPEDGGHFIVSTRSEEELVRSGLRQSTGLRVAAACCAGLGVVLLVLGLLG</sequence>
<dbReference type="InterPro" id="IPR044231">
    <property type="entry name" value="SP1/SPL1"/>
</dbReference>
<keyword evidence="9" id="KW-0862">Zinc</keyword>
<evidence type="ECO:0000256" key="6">
    <source>
        <dbReference type="ARBA" id="ARBA00022723"/>
    </source>
</evidence>
<feature type="signal peptide" evidence="14">
    <location>
        <begin position="1"/>
        <end position="21"/>
    </location>
</feature>
<evidence type="ECO:0000256" key="11">
    <source>
        <dbReference type="ARBA" id="ARBA00023136"/>
    </source>
</evidence>
<evidence type="ECO:0000256" key="7">
    <source>
        <dbReference type="ARBA" id="ARBA00022771"/>
    </source>
</evidence>
<evidence type="ECO:0000256" key="1">
    <source>
        <dbReference type="ARBA" id="ARBA00000900"/>
    </source>
</evidence>
<evidence type="ECO:0000256" key="4">
    <source>
        <dbReference type="ARBA" id="ARBA00022679"/>
    </source>
</evidence>
<evidence type="ECO:0000256" key="9">
    <source>
        <dbReference type="ARBA" id="ARBA00022833"/>
    </source>
</evidence>
<comment type="catalytic activity">
    <reaction evidence="1">
        <text>S-ubiquitinyl-[E2 ubiquitin-conjugating enzyme]-L-cysteine + [acceptor protein]-L-lysine = [E2 ubiquitin-conjugating enzyme]-L-cysteine + N(6)-ubiquitinyl-[acceptor protein]-L-lysine.</text>
        <dbReference type="EC" id="2.3.2.27"/>
    </reaction>
</comment>
<dbReference type="InterPro" id="IPR022170">
    <property type="entry name" value="MUL1-like"/>
</dbReference>
<keyword evidence="17" id="KW-1185">Reference proteome</keyword>
<accession>A0ABN2NW68</accession>
<proteinExistence type="predicted"/>
<evidence type="ECO:0000259" key="15">
    <source>
        <dbReference type="Pfam" id="PF12483"/>
    </source>
</evidence>
<evidence type="ECO:0000256" key="10">
    <source>
        <dbReference type="ARBA" id="ARBA00022989"/>
    </source>
</evidence>
<evidence type="ECO:0000313" key="17">
    <source>
        <dbReference type="Proteomes" id="UP001501303"/>
    </source>
</evidence>
<keyword evidence="10 13" id="KW-1133">Transmembrane helix</keyword>
<keyword evidence="5 13" id="KW-0812">Transmembrane</keyword>
<feature type="domain" description="E3 Ubiquitin ligase MUL1-like" evidence="15">
    <location>
        <begin position="98"/>
        <end position="251"/>
    </location>
</feature>
<evidence type="ECO:0000256" key="12">
    <source>
        <dbReference type="SAM" id="MobiDB-lite"/>
    </source>
</evidence>